<evidence type="ECO:0000256" key="3">
    <source>
        <dbReference type="ARBA" id="ARBA00023027"/>
    </source>
</evidence>
<dbReference type="GeneID" id="94292168"/>
<keyword evidence="7" id="KW-1185">Reference proteome</keyword>
<evidence type="ECO:0000313" key="7">
    <source>
        <dbReference type="Proteomes" id="UP000674318"/>
    </source>
</evidence>
<dbReference type="GO" id="GO:0006538">
    <property type="term" value="P:L-glutamate catabolic process"/>
    <property type="evidence" value="ECO:0007669"/>
    <property type="project" value="UniProtKB-UniRule"/>
</dbReference>
<keyword evidence="3 4" id="KW-0520">NAD</keyword>
<evidence type="ECO:0000259" key="5">
    <source>
        <dbReference type="SMART" id="SM00839"/>
    </source>
</evidence>
<comment type="caution">
    <text evidence="6">The sequence shown here is derived from an EMBL/GenBank/DDBJ whole genome shotgun (WGS) entry which is preliminary data.</text>
</comment>
<dbReference type="EMBL" id="JAFJZO010000015">
    <property type="protein sequence ID" value="KAG5509131.1"/>
    <property type="molecule type" value="Genomic_DNA"/>
</dbReference>
<dbReference type="AlphaFoldDB" id="A0A836ID36"/>
<dbReference type="Proteomes" id="UP000674318">
    <property type="component" value="Unassembled WGS sequence"/>
</dbReference>
<accession>A0A836ID36</accession>
<dbReference type="PANTHER" id="PTHR11606:SF24">
    <property type="entry name" value="NAD-SPECIFIC GLUTAMATE DEHYDROGENASE"/>
    <property type="match status" value="1"/>
</dbReference>
<dbReference type="SMART" id="SM00839">
    <property type="entry name" value="ELFV_dehydrog"/>
    <property type="match status" value="1"/>
</dbReference>
<dbReference type="InterPro" id="IPR046346">
    <property type="entry name" value="Aminoacid_DH-like_N_sf"/>
</dbReference>
<dbReference type="InterPro" id="IPR016210">
    <property type="entry name" value="NAD-GDH_euk"/>
</dbReference>
<dbReference type="InterPro" id="IPR006096">
    <property type="entry name" value="Glu/Leu/Phe/Val/Trp_DH_C"/>
</dbReference>
<dbReference type="EC" id="1.4.1.2" evidence="4"/>
<comment type="similarity">
    <text evidence="1 4">Belongs to the Glu/Leu/Phe/Val dehydrogenases family.</text>
</comment>
<comment type="function">
    <text evidence="4">NAD(+)-dependent glutamate dehydrogenase which degrades glutamate to ammonia and alpha-ketoglutarate.</text>
</comment>
<evidence type="ECO:0000256" key="1">
    <source>
        <dbReference type="ARBA" id="ARBA00006382"/>
    </source>
</evidence>
<protein>
    <recommendedName>
        <fullName evidence="4">NAD-specific glutamate dehydrogenase</fullName>
        <ecNumber evidence="4">1.4.1.2</ecNumber>
    </recommendedName>
</protein>
<gene>
    <name evidence="6" type="ORF">JKF63_06140</name>
</gene>
<dbReference type="SUPFAM" id="SSF53223">
    <property type="entry name" value="Aminoacid dehydrogenase-like, N-terminal domain"/>
    <property type="match status" value="1"/>
</dbReference>
<dbReference type="SUPFAM" id="SSF51735">
    <property type="entry name" value="NAD(P)-binding Rossmann-fold domains"/>
    <property type="match status" value="1"/>
</dbReference>
<dbReference type="GO" id="GO:0005739">
    <property type="term" value="C:mitochondrion"/>
    <property type="evidence" value="ECO:0007669"/>
    <property type="project" value="UniProtKB-UniRule"/>
</dbReference>
<comment type="catalytic activity">
    <reaction evidence="4">
        <text>L-glutamate + NAD(+) + H2O = 2-oxoglutarate + NH4(+) + NADH + H(+)</text>
        <dbReference type="Rhea" id="RHEA:15133"/>
        <dbReference type="ChEBI" id="CHEBI:15377"/>
        <dbReference type="ChEBI" id="CHEBI:15378"/>
        <dbReference type="ChEBI" id="CHEBI:16810"/>
        <dbReference type="ChEBI" id="CHEBI:28938"/>
        <dbReference type="ChEBI" id="CHEBI:29985"/>
        <dbReference type="ChEBI" id="CHEBI:57540"/>
        <dbReference type="ChEBI" id="CHEBI:57945"/>
        <dbReference type="EC" id="1.4.1.2"/>
    </reaction>
</comment>
<name>A0A836ID36_9TRYP</name>
<feature type="domain" description="Glutamate/phenylalanine/leucine/valine/L-tryptophan dehydrogenase C-terminal" evidence="5">
    <location>
        <begin position="633"/>
        <end position="915"/>
    </location>
</feature>
<dbReference type="InterPro" id="IPR036291">
    <property type="entry name" value="NAD(P)-bd_dom_sf"/>
</dbReference>
<sequence>MMRYAAFQTVAGLRGCARPINRAVSAMSPPGFTSLAIARRCGSSAAGVPPVDCNAIIKAVTTQEVFDKKIVESLANAFVSGLEKSTYLRNFSQAEIIAHVQGLLTAEARFRMGDSFEYVHENHLTAFYICHNEPETKLRMVRKMAHFVSLNEDPNLGSNTYHYVSEDRKIVIYSASIEPFSESQSDYVHVNPKSPALPTKTAEKQITDKQGKIIRGLLHRQLSSVFPVFHLEEVEKKRVSFTMATMVERTNYVASLLAIFQEIAGAEVMMSVSHSFSNGVQVYNFDIRGATAAEIEERASLVGLLPNRPYNAMTRLHQSGVLSCEEAVFIDAAVIFAMYFTPSPTTDDYRHLKAILAKEPNGVNRLNHLRSSLTQEVMSERYTGSVIALYPEFVKLIYEDFRLGSTPERRASIAAKITHRLREDDRSDYDRMLFMSFLKFNEVIIKHNFCKTDKAALAFRLNPEFLKDLEFPYVPHGIFLFAGGQWRGFHIRFTDIARGGVRMIISKDRNYRKNKRSVFQENYNLAYTQLLKNKDIPEGGSKGTILVSSRYLNQFDEVRCQHIFLQYVDALLDVIIPGETGVVDGLKSEEIIFLGPDENTAGTFPAAGALYSKGRGYKAWKSFTTGKDPELGGIPHDVYGMTTHSVRAYVTSIYEKLGLKESEMRKFQTGGPDGDLGSNELLRSKEMMVGMVDISASLHDPRGINREELARLAHHRLPLHKFDRSKLSPEGFLVLTEDKNVTLPDGTMIEDGARLRDNFHFLKYSDADVFVPCGGRPRSVTLENVGNFLKVQDANGEAMLEGKYASLSPDQLKFKIIVEGANLFISQDARLALEKCGVTLIKDASANKGGVTSSSLEVFAGLCLSDEEHAKYMSAKSATDAPEFYKKYVQEILDRIEENAKLEFKAIWREWEKDPQQSKTLIADALSRKNVQIRKNMLSSDIFQNPALVRYVMEQYAPKTLKEVVPVDVMLKRVPENYQHAICAMWLASRYVYQTGVDSNEFDFFRYMTDVYANAGK</sequence>
<dbReference type="GO" id="GO:0004352">
    <property type="term" value="F:glutamate dehydrogenase (NAD+) activity"/>
    <property type="evidence" value="ECO:0007669"/>
    <property type="project" value="UniProtKB-UniRule"/>
</dbReference>
<proteinExistence type="inferred from homology"/>
<dbReference type="Pfam" id="PF00208">
    <property type="entry name" value="ELFV_dehydrog"/>
    <property type="match status" value="1"/>
</dbReference>
<dbReference type="PIRSF" id="PIRSF000184">
    <property type="entry name" value="GDH_NAD"/>
    <property type="match status" value="1"/>
</dbReference>
<dbReference type="OrthoDB" id="184415at2759"/>
<keyword evidence="2 4" id="KW-0560">Oxidoreductase</keyword>
<dbReference type="PANTHER" id="PTHR11606">
    <property type="entry name" value="GLUTAMATE DEHYDROGENASE"/>
    <property type="match status" value="1"/>
</dbReference>
<organism evidence="6 7">
    <name type="scientific">Porcisia hertigi</name>
    <dbReference type="NCBI Taxonomy" id="2761500"/>
    <lineage>
        <taxon>Eukaryota</taxon>
        <taxon>Discoba</taxon>
        <taxon>Euglenozoa</taxon>
        <taxon>Kinetoplastea</taxon>
        <taxon>Metakinetoplastina</taxon>
        <taxon>Trypanosomatida</taxon>
        <taxon>Trypanosomatidae</taxon>
        <taxon>Leishmaniinae</taxon>
        <taxon>Porcisia</taxon>
    </lineage>
</organism>
<reference evidence="6 7" key="1">
    <citation type="submission" date="2021-02" db="EMBL/GenBank/DDBJ databases">
        <title>Porcisia hertigi Genome sequencing and assembly.</title>
        <authorList>
            <person name="Almutairi H."/>
            <person name="Gatherer D."/>
        </authorList>
    </citation>
    <scope>NUCLEOTIDE SEQUENCE [LARGE SCALE GENOMIC DNA]</scope>
    <source>
        <strain evidence="6 7">C119</strain>
    </source>
</reference>
<evidence type="ECO:0000313" key="6">
    <source>
        <dbReference type="EMBL" id="KAG5509131.1"/>
    </source>
</evidence>
<dbReference type="KEGG" id="phet:94292168"/>
<dbReference type="RefSeq" id="XP_067758438.1">
    <property type="nucleotide sequence ID" value="XM_067902091.1"/>
</dbReference>
<evidence type="ECO:0000256" key="4">
    <source>
        <dbReference type="PIRNR" id="PIRNR000184"/>
    </source>
</evidence>
<evidence type="ECO:0000256" key="2">
    <source>
        <dbReference type="ARBA" id="ARBA00023002"/>
    </source>
</evidence>
<dbReference type="Gene3D" id="3.40.50.720">
    <property type="entry name" value="NAD(P)-binding Rossmann-like Domain"/>
    <property type="match status" value="1"/>
</dbReference>